<evidence type="ECO:0000313" key="1">
    <source>
        <dbReference type="EMBL" id="KAF1756182.1"/>
    </source>
</evidence>
<accession>A0A6A5GP61</accession>
<protein>
    <submittedName>
        <fullName evidence="1">Uncharacterized protein</fullName>
    </submittedName>
</protein>
<dbReference type="CTD" id="9819950"/>
<dbReference type="AlphaFoldDB" id="A0A6A5GP61"/>
<dbReference type="EMBL" id="WUAV01000004">
    <property type="protein sequence ID" value="KAF1756182.1"/>
    <property type="molecule type" value="Genomic_DNA"/>
</dbReference>
<dbReference type="GeneID" id="9819950"/>
<proteinExistence type="predicted"/>
<dbReference type="RefSeq" id="XP_053584039.1">
    <property type="nucleotide sequence ID" value="XM_053729267.1"/>
</dbReference>
<dbReference type="KEGG" id="crq:GCK72_012635"/>
<comment type="caution">
    <text evidence="1">The sequence shown here is derived from an EMBL/GenBank/DDBJ whole genome shotgun (WGS) entry which is preliminary data.</text>
</comment>
<evidence type="ECO:0000313" key="2">
    <source>
        <dbReference type="Proteomes" id="UP000483820"/>
    </source>
</evidence>
<reference evidence="1 2" key="1">
    <citation type="submission" date="2019-12" db="EMBL/GenBank/DDBJ databases">
        <title>Chromosome-level assembly of the Caenorhabditis remanei genome.</title>
        <authorList>
            <person name="Teterina A.A."/>
            <person name="Willis J.H."/>
            <person name="Phillips P.C."/>
        </authorList>
    </citation>
    <scope>NUCLEOTIDE SEQUENCE [LARGE SCALE GENOMIC DNA]</scope>
    <source>
        <strain evidence="1 2">PX506</strain>
        <tissue evidence="1">Whole organism</tissue>
    </source>
</reference>
<sequence length="217" mass="24678">MVLEKPHKRFRKDETPLEWFAPLSVLDQKSCDFGVYVVNHYGNNWFTAVPKIKLVAAKPLRALEKIQLQHGSIDRLNRTFVNENNETLECSHLNSLRIGDIIQVFDVVETKIKDDWIPTVKEYAIIERRLTSRESGASTGEPKAPNTRITQAPVAPVDVGIKDETKETTSDTVTIETRRTVKREGKIHFEEATTICFPRVLPSNVHIIKAQILPVPQ</sequence>
<name>A0A6A5GP61_CAERE</name>
<organism evidence="1 2">
    <name type="scientific">Caenorhabditis remanei</name>
    <name type="common">Caenorhabditis vulgaris</name>
    <dbReference type="NCBI Taxonomy" id="31234"/>
    <lineage>
        <taxon>Eukaryota</taxon>
        <taxon>Metazoa</taxon>
        <taxon>Ecdysozoa</taxon>
        <taxon>Nematoda</taxon>
        <taxon>Chromadorea</taxon>
        <taxon>Rhabditida</taxon>
        <taxon>Rhabditina</taxon>
        <taxon>Rhabditomorpha</taxon>
        <taxon>Rhabditoidea</taxon>
        <taxon>Rhabditidae</taxon>
        <taxon>Peloderinae</taxon>
        <taxon>Caenorhabditis</taxon>
    </lineage>
</organism>
<dbReference type="Proteomes" id="UP000483820">
    <property type="component" value="Chromosome IV"/>
</dbReference>
<gene>
    <name evidence="1" type="ORF">GCK72_012635</name>
</gene>